<evidence type="ECO:0000313" key="10">
    <source>
        <dbReference type="Proteomes" id="UP000560000"/>
    </source>
</evidence>
<reference evidence="8 10" key="2">
    <citation type="submission" date="2020-08" db="EMBL/GenBank/DDBJ databases">
        <title>Genomic Encyclopedia of Type Strains, Phase IV (KMG-IV): sequencing the most valuable type-strain genomes for metagenomic binning, comparative biology and taxonomic classification.</title>
        <authorList>
            <person name="Goeker M."/>
        </authorList>
    </citation>
    <scope>NUCLEOTIDE SEQUENCE [LARGE SCALE GENOMIC DNA]</scope>
    <source>
        <strain evidence="8 10">DSM 107085</strain>
    </source>
</reference>
<dbReference type="Gene3D" id="1.10.287.1040">
    <property type="entry name" value="Exonuclease VII, small subunit"/>
    <property type="match status" value="1"/>
</dbReference>
<evidence type="ECO:0000256" key="2">
    <source>
        <dbReference type="ARBA" id="ARBA00022490"/>
    </source>
</evidence>
<dbReference type="InterPro" id="IPR037004">
    <property type="entry name" value="Exonuc_VII_ssu_sf"/>
</dbReference>
<comment type="similarity">
    <text evidence="1 6">Belongs to the XseB family.</text>
</comment>
<dbReference type="EMBL" id="JROI01000010">
    <property type="protein sequence ID" value="KGI77793.1"/>
    <property type="molecule type" value="Genomic_DNA"/>
</dbReference>
<dbReference type="GO" id="GO:0005829">
    <property type="term" value="C:cytosol"/>
    <property type="evidence" value="ECO:0007669"/>
    <property type="project" value="TreeGrafter"/>
</dbReference>
<comment type="subunit">
    <text evidence="6">Heterooligomer composed of large and small subunits.</text>
</comment>
<proteinExistence type="inferred from homology"/>
<accession>A0A099CV10</accession>
<dbReference type="SUPFAM" id="SSF116842">
    <property type="entry name" value="XseB-like"/>
    <property type="match status" value="1"/>
</dbReference>
<dbReference type="EMBL" id="JACHET010000001">
    <property type="protein sequence ID" value="MBB6183878.1"/>
    <property type="molecule type" value="Genomic_DNA"/>
</dbReference>
<sequence length="88" mass="9775">MAKPSASTPSAETDQIERFEHSLNELEQLVGRMEDGELSLDESLQSFERGVALYRDCESALKQARLRVSKLLDPEDPDSAEALEPEAP</sequence>
<dbReference type="OrthoDB" id="9801128at2"/>
<keyword evidence="5 6" id="KW-0269">Exonuclease</keyword>
<evidence type="ECO:0000313" key="7">
    <source>
        <dbReference type="EMBL" id="KGI77793.1"/>
    </source>
</evidence>
<comment type="catalytic activity">
    <reaction evidence="6">
        <text>Exonucleolytic cleavage in either 5'- to 3'- or 3'- to 5'-direction to yield nucleoside 5'-phosphates.</text>
        <dbReference type="EC" id="3.1.11.6"/>
    </reaction>
</comment>
<comment type="subcellular location">
    <subcellularLocation>
        <location evidence="6">Cytoplasm</location>
    </subcellularLocation>
</comment>
<dbReference type="Pfam" id="PF02609">
    <property type="entry name" value="Exonuc_VII_S"/>
    <property type="match status" value="1"/>
</dbReference>
<keyword evidence="2 6" id="KW-0963">Cytoplasm</keyword>
<dbReference type="STRING" id="1543381.LF63_0105040"/>
<evidence type="ECO:0000256" key="5">
    <source>
        <dbReference type="ARBA" id="ARBA00022839"/>
    </source>
</evidence>
<evidence type="ECO:0000313" key="8">
    <source>
        <dbReference type="EMBL" id="MBB6183878.1"/>
    </source>
</evidence>
<evidence type="ECO:0000256" key="1">
    <source>
        <dbReference type="ARBA" id="ARBA00009998"/>
    </source>
</evidence>
<reference evidence="7 9" key="1">
    <citation type="submission" date="2014-09" db="EMBL/GenBank/DDBJ databases">
        <title>Xanthomonadaceae 3.5X direct submission.</title>
        <authorList>
            <person name="Fang T."/>
            <person name="Wang H."/>
        </authorList>
    </citation>
    <scope>NUCLEOTIDE SEQUENCE [LARGE SCALE GENOMIC DNA]</scope>
    <source>
        <strain evidence="7 9">3.5X</strain>
    </source>
</reference>
<keyword evidence="3 6" id="KW-0540">Nuclease</keyword>
<evidence type="ECO:0000256" key="3">
    <source>
        <dbReference type="ARBA" id="ARBA00022722"/>
    </source>
</evidence>
<dbReference type="HAMAP" id="MF_00337">
    <property type="entry name" value="Exonuc_7_S"/>
    <property type="match status" value="1"/>
</dbReference>
<dbReference type="PANTHER" id="PTHR34137">
    <property type="entry name" value="EXODEOXYRIBONUCLEASE 7 SMALL SUBUNIT"/>
    <property type="match status" value="1"/>
</dbReference>
<dbReference type="RefSeq" id="WP_043100068.1">
    <property type="nucleotide sequence ID" value="NZ_JACHET010000001.1"/>
</dbReference>
<dbReference type="GO" id="GO:0009318">
    <property type="term" value="C:exodeoxyribonuclease VII complex"/>
    <property type="evidence" value="ECO:0007669"/>
    <property type="project" value="UniProtKB-UniRule"/>
</dbReference>
<protein>
    <recommendedName>
        <fullName evidence="6">Exodeoxyribonuclease 7 small subunit</fullName>
        <ecNumber evidence="6">3.1.11.6</ecNumber>
    </recommendedName>
    <alternativeName>
        <fullName evidence="6">Exodeoxyribonuclease VII small subunit</fullName>
        <shortName evidence="6">Exonuclease VII small subunit</shortName>
    </alternativeName>
</protein>
<keyword evidence="4 6" id="KW-0378">Hydrolase</keyword>
<evidence type="ECO:0000256" key="6">
    <source>
        <dbReference type="HAMAP-Rule" id="MF_00337"/>
    </source>
</evidence>
<dbReference type="GO" id="GO:0006308">
    <property type="term" value="P:DNA catabolic process"/>
    <property type="evidence" value="ECO:0007669"/>
    <property type="project" value="UniProtKB-UniRule"/>
</dbReference>
<dbReference type="AlphaFoldDB" id="A0A099CV10"/>
<dbReference type="HOGENOM" id="CLU_145918_3_3_6"/>
<comment type="function">
    <text evidence="6">Bidirectionally degrades single-stranded DNA into large acid-insoluble oligonucleotides, which are then degraded further into small acid-soluble oligonucleotides.</text>
</comment>
<dbReference type="Proteomes" id="UP000029708">
    <property type="component" value="Unassembled WGS sequence"/>
</dbReference>
<dbReference type="InterPro" id="IPR003761">
    <property type="entry name" value="Exonuc_VII_S"/>
</dbReference>
<dbReference type="NCBIfam" id="TIGR01280">
    <property type="entry name" value="xseB"/>
    <property type="match status" value="1"/>
</dbReference>
<gene>
    <name evidence="6" type="primary">xseB</name>
    <name evidence="8" type="ORF">HNQ86_001223</name>
    <name evidence="7" type="ORF">LF63_0105040</name>
</gene>
<name>A0A099CV10_9GAMM</name>
<dbReference type="EC" id="3.1.11.6" evidence="6"/>
<dbReference type="GO" id="GO:0008855">
    <property type="term" value="F:exodeoxyribonuclease VII activity"/>
    <property type="evidence" value="ECO:0007669"/>
    <property type="project" value="UniProtKB-UniRule"/>
</dbReference>
<dbReference type="NCBIfam" id="NF002140">
    <property type="entry name" value="PRK00977.1-4"/>
    <property type="match status" value="1"/>
</dbReference>
<dbReference type="PANTHER" id="PTHR34137:SF1">
    <property type="entry name" value="EXODEOXYRIBONUCLEASE 7 SMALL SUBUNIT"/>
    <property type="match status" value="1"/>
</dbReference>
<keyword evidence="9" id="KW-1185">Reference proteome</keyword>
<dbReference type="Proteomes" id="UP000560000">
    <property type="component" value="Unassembled WGS sequence"/>
</dbReference>
<comment type="caution">
    <text evidence="7">The sequence shown here is derived from an EMBL/GenBank/DDBJ whole genome shotgun (WGS) entry which is preliminary data.</text>
</comment>
<evidence type="ECO:0000313" key="9">
    <source>
        <dbReference type="Proteomes" id="UP000029708"/>
    </source>
</evidence>
<organism evidence="7 9">
    <name type="scientific">Oleiagrimonas soli</name>
    <dbReference type="NCBI Taxonomy" id="1543381"/>
    <lineage>
        <taxon>Bacteria</taxon>
        <taxon>Pseudomonadati</taxon>
        <taxon>Pseudomonadota</taxon>
        <taxon>Gammaproteobacteria</taxon>
        <taxon>Lysobacterales</taxon>
        <taxon>Rhodanobacteraceae</taxon>
        <taxon>Oleiagrimonas</taxon>
    </lineage>
</organism>
<evidence type="ECO:0000256" key="4">
    <source>
        <dbReference type="ARBA" id="ARBA00022801"/>
    </source>
</evidence>